<protein>
    <recommendedName>
        <fullName evidence="3">4-alpha-glucanotransferase</fullName>
        <ecNumber evidence="3">2.4.1.25</ecNumber>
    </recommendedName>
    <alternativeName>
        <fullName evidence="7">Amylomaltase</fullName>
    </alternativeName>
    <alternativeName>
        <fullName evidence="8">Disproportionating enzyme</fullName>
    </alternativeName>
</protein>
<keyword evidence="4" id="KW-0328">Glycosyltransferase</keyword>
<dbReference type="SUPFAM" id="SSF51445">
    <property type="entry name" value="(Trans)glycosidases"/>
    <property type="match status" value="1"/>
</dbReference>
<sequence>MLVITVLMFGPTRNIFCWKGFPLIVSGVPPDAFSETGQLWGSPLYDWKAMEKDGFSWWVRRIRRATDLFDEFRIDHFRGFAGFWAVPSEAKVAMLGRWKVGPGKPLFDTIFQAVGKINIIAEDLGVITTDVVQLRKSIEAPGMAVLQFAFGSDAENPHLPHNHEQNQVVYTGTHDNDTVLKYLSNIEEEEISWGLIEAAVSSVARIAIIRMQDVLGLGSDSRMNIPATQFGNWSWRIPSSTSFDSLDAEAKKLRDILATYRRL</sequence>
<dbReference type="GO" id="GO:0005975">
    <property type="term" value="P:carbohydrate metabolic process"/>
    <property type="evidence" value="ECO:0007669"/>
    <property type="project" value="InterPro"/>
</dbReference>
<dbReference type="EC" id="2.4.1.25" evidence="3"/>
<dbReference type="InterPro" id="IPR017853">
    <property type="entry name" value="GH"/>
</dbReference>
<evidence type="ECO:0000256" key="4">
    <source>
        <dbReference type="ARBA" id="ARBA00022676"/>
    </source>
</evidence>
<evidence type="ECO:0000256" key="8">
    <source>
        <dbReference type="ARBA" id="ARBA00031501"/>
    </source>
</evidence>
<evidence type="ECO:0000256" key="2">
    <source>
        <dbReference type="ARBA" id="ARBA00005684"/>
    </source>
</evidence>
<comment type="caution">
    <text evidence="9">The sequence shown here is derived from an EMBL/GenBank/DDBJ whole genome shotgun (WGS) entry which is preliminary data.</text>
</comment>
<evidence type="ECO:0000256" key="5">
    <source>
        <dbReference type="ARBA" id="ARBA00022679"/>
    </source>
</evidence>
<dbReference type="GO" id="GO:0004134">
    <property type="term" value="F:4-alpha-glucanotransferase activity"/>
    <property type="evidence" value="ECO:0007669"/>
    <property type="project" value="UniProtKB-EC"/>
</dbReference>
<reference evidence="9" key="1">
    <citation type="submission" date="2023-12" db="EMBL/GenBank/DDBJ databases">
        <title>Genome assembly of Anisodus tanguticus.</title>
        <authorList>
            <person name="Wang Y.-J."/>
        </authorList>
    </citation>
    <scope>NUCLEOTIDE SEQUENCE</scope>
    <source>
        <strain evidence="9">KB-2021</strain>
        <tissue evidence="9">Leaf</tissue>
    </source>
</reference>
<evidence type="ECO:0000256" key="3">
    <source>
        <dbReference type="ARBA" id="ARBA00012560"/>
    </source>
</evidence>
<evidence type="ECO:0000313" key="10">
    <source>
        <dbReference type="Proteomes" id="UP001291623"/>
    </source>
</evidence>
<dbReference type="PANTHER" id="PTHR32438:SF5">
    <property type="entry name" value="4-ALPHA-GLUCANOTRANSFERASE DPE1, CHLOROPLASTIC_AMYLOPLASTIC"/>
    <property type="match status" value="1"/>
</dbReference>
<comment type="similarity">
    <text evidence="2">Belongs to the disproportionating enzyme family.</text>
</comment>
<proteinExistence type="inferred from homology"/>
<dbReference type="Gene3D" id="3.20.20.80">
    <property type="entry name" value="Glycosidases"/>
    <property type="match status" value="1"/>
</dbReference>
<gene>
    <name evidence="9" type="ORF">RND71_014691</name>
</gene>
<name>A0AAE1SBR2_9SOLA</name>
<dbReference type="Pfam" id="PF02446">
    <property type="entry name" value="Glyco_hydro_77"/>
    <property type="match status" value="1"/>
</dbReference>
<keyword evidence="6" id="KW-0119">Carbohydrate metabolism</keyword>
<evidence type="ECO:0000256" key="6">
    <source>
        <dbReference type="ARBA" id="ARBA00023277"/>
    </source>
</evidence>
<keyword evidence="10" id="KW-1185">Reference proteome</keyword>
<organism evidence="9 10">
    <name type="scientific">Anisodus tanguticus</name>
    <dbReference type="NCBI Taxonomy" id="243964"/>
    <lineage>
        <taxon>Eukaryota</taxon>
        <taxon>Viridiplantae</taxon>
        <taxon>Streptophyta</taxon>
        <taxon>Embryophyta</taxon>
        <taxon>Tracheophyta</taxon>
        <taxon>Spermatophyta</taxon>
        <taxon>Magnoliopsida</taxon>
        <taxon>eudicotyledons</taxon>
        <taxon>Gunneridae</taxon>
        <taxon>Pentapetalae</taxon>
        <taxon>asterids</taxon>
        <taxon>lamiids</taxon>
        <taxon>Solanales</taxon>
        <taxon>Solanaceae</taxon>
        <taxon>Solanoideae</taxon>
        <taxon>Hyoscyameae</taxon>
        <taxon>Anisodus</taxon>
    </lineage>
</organism>
<dbReference type="EMBL" id="JAVYJV010000007">
    <property type="protein sequence ID" value="KAK4366811.1"/>
    <property type="molecule type" value="Genomic_DNA"/>
</dbReference>
<evidence type="ECO:0000313" key="9">
    <source>
        <dbReference type="EMBL" id="KAK4366811.1"/>
    </source>
</evidence>
<dbReference type="AlphaFoldDB" id="A0AAE1SBR2"/>
<evidence type="ECO:0000256" key="7">
    <source>
        <dbReference type="ARBA" id="ARBA00031423"/>
    </source>
</evidence>
<dbReference type="InterPro" id="IPR003385">
    <property type="entry name" value="Glyco_hydro_77"/>
</dbReference>
<dbReference type="Proteomes" id="UP001291623">
    <property type="component" value="Unassembled WGS sequence"/>
</dbReference>
<keyword evidence="5" id="KW-0808">Transferase</keyword>
<comment type="catalytic activity">
    <reaction evidence="1">
        <text>Transfers a segment of a (1-&gt;4)-alpha-D-glucan to a new position in an acceptor, which may be glucose or a (1-&gt;4)-alpha-D-glucan.</text>
        <dbReference type="EC" id="2.4.1.25"/>
    </reaction>
</comment>
<accession>A0AAE1SBR2</accession>
<dbReference type="PANTHER" id="PTHR32438">
    <property type="entry name" value="4-ALPHA-GLUCANOTRANSFERASE DPE1, CHLOROPLASTIC/AMYLOPLASTIC"/>
    <property type="match status" value="1"/>
</dbReference>
<evidence type="ECO:0000256" key="1">
    <source>
        <dbReference type="ARBA" id="ARBA00000439"/>
    </source>
</evidence>